<name>A0ABQ1TXW1_9GAMM</name>
<dbReference type="Gene3D" id="1.10.8.60">
    <property type="match status" value="1"/>
</dbReference>
<dbReference type="PANTHER" id="PTHR30050">
    <property type="entry name" value="CHROMOSOMAL REPLICATION INITIATOR PROTEIN DNAA"/>
    <property type="match status" value="1"/>
</dbReference>
<organism evidence="3 4">
    <name type="scientific">Pseudoalteromonas gelatinilytica</name>
    <dbReference type="NCBI Taxonomy" id="1703256"/>
    <lineage>
        <taxon>Bacteria</taxon>
        <taxon>Pseudomonadati</taxon>
        <taxon>Pseudomonadota</taxon>
        <taxon>Gammaproteobacteria</taxon>
        <taxon>Alteromonadales</taxon>
        <taxon>Pseudoalteromonadaceae</taxon>
        <taxon>Pseudoalteromonas</taxon>
    </lineage>
</organism>
<dbReference type="InterPro" id="IPR055199">
    <property type="entry name" value="Hda_lid"/>
</dbReference>
<evidence type="ECO:0000313" key="3">
    <source>
        <dbReference type="EMBL" id="GGF04700.1"/>
    </source>
</evidence>
<dbReference type="InterPro" id="IPR027417">
    <property type="entry name" value="P-loop_NTPase"/>
</dbReference>
<proteinExistence type="predicted"/>
<dbReference type="Pfam" id="PF00308">
    <property type="entry name" value="Bac_DnaA"/>
    <property type="match status" value="1"/>
</dbReference>
<dbReference type="InterPro" id="IPR017788">
    <property type="entry name" value="Hda"/>
</dbReference>
<evidence type="ECO:0000259" key="2">
    <source>
        <dbReference type="Pfam" id="PF22688"/>
    </source>
</evidence>
<evidence type="ECO:0000259" key="1">
    <source>
        <dbReference type="Pfam" id="PF00308"/>
    </source>
</evidence>
<dbReference type="Proteomes" id="UP000638462">
    <property type="component" value="Unassembled WGS sequence"/>
</dbReference>
<dbReference type="Gene3D" id="3.40.50.300">
    <property type="entry name" value="P-loop containing nucleotide triphosphate hydrolases"/>
    <property type="match status" value="1"/>
</dbReference>
<feature type="domain" description="Hda lid" evidence="2">
    <location>
        <begin position="175"/>
        <end position="239"/>
    </location>
</feature>
<evidence type="ECO:0000313" key="4">
    <source>
        <dbReference type="Proteomes" id="UP000638462"/>
    </source>
</evidence>
<dbReference type="NCBIfam" id="TIGR03420">
    <property type="entry name" value="DnaA_homol_Hda"/>
    <property type="match status" value="1"/>
</dbReference>
<dbReference type="Pfam" id="PF22688">
    <property type="entry name" value="Hda_lid"/>
    <property type="match status" value="1"/>
</dbReference>
<accession>A0ABQ1TXW1</accession>
<keyword evidence="4" id="KW-1185">Reference proteome</keyword>
<protein>
    <submittedName>
        <fullName evidence="3">DnaA regulatory inactivator Hda</fullName>
    </submittedName>
</protein>
<sequence length="241" mass="27065">MAGALIAVQEPMQMALPVTLPDDETFTSYFGGENSLEVSHLKDAFTKLSNKFQYTYLCGLGDSGKSHLLYATCIHAQERGLSTMLLSMREVIDYGPVVLEGLENLDVLCIDDVHLVAGNDAWEKGLFNFFNRFNEPGKYLVVTADLLPDMLHINLPDLVSRLKWGTTLQIRSMSDDDKAEALVRRAHMRGLELTDECARFLLTRLSRDMRALLDVLDKLDHASMAAQRKLTIPFIKSTLKL</sequence>
<gene>
    <name evidence="3" type="primary">hda</name>
    <name evidence="3" type="ORF">GCM10008027_32130</name>
</gene>
<dbReference type="PANTHER" id="PTHR30050:SF5">
    <property type="entry name" value="DNAA REGULATORY INACTIVATOR HDA"/>
    <property type="match status" value="1"/>
</dbReference>
<dbReference type="EMBL" id="BMIT01000013">
    <property type="protein sequence ID" value="GGF04700.1"/>
    <property type="molecule type" value="Genomic_DNA"/>
</dbReference>
<dbReference type="InterPro" id="IPR013317">
    <property type="entry name" value="DnaA_dom"/>
</dbReference>
<reference evidence="4" key="1">
    <citation type="journal article" date="2019" name="Int. J. Syst. Evol. Microbiol.">
        <title>The Global Catalogue of Microorganisms (GCM) 10K type strain sequencing project: providing services to taxonomists for standard genome sequencing and annotation.</title>
        <authorList>
            <consortium name="The Broad Institute Genomics Platform"/>
            <consortium name="The Broad Institute Genome Sequencing Center for Infectious Disease"/>
            <person name="Wu L."/>
            <person name="Ma J."/>
        </authorList>
    </citation>
    <scope>NUCLEOTIDE SEQUENCE [LARGE SCALE GENOMIC DNA]</scope>
    <source>
        <strain evidence="4">CGMCC 1.15394</strain>
    </source>
</reference>
<dbReference type="SUPFAM" id="SSF52540">
    <property type="entry name" value="P-loop containing nucleoside triphosphate hydrolases"/>
    <property type="match status" value="1"/>
</dbReference>
<comment type="caution">
    <text evidence="3">The sequence shown here is derived from an EMBL/GenBank/DDBJ whole genome shotgun (WGS) entry which is preliminary data.</text>
</comment>
<feature type="domain" description="Chromosomal replication initiator protein DnaA ATPAse" evidence="1">
    <location>
        <begin position="100"/>
        <end position="167"/>
    </location>
</feature>